<dbReference type="CDD" id="cd14812">
    <property type="entry name" value="bZIP_u3"/>
    <property type="match status" value="1"/>
</dbReference>
<dbReference type="OrthoDB" id="425490at2759"/>
<keyword evidence="4" id="KW-1185">Reference proteome</keyword>
<feature type="coiled-coil region" evidence="1">
    <location>
        <begin position="45"/>
        <end position="86"/>
    </location>
</feature>
<reference evidence="3 4" key="1">
    <citation type="submission" date="2016-11" db="EMBL/GenBank/DDBJ databases">
        <title>The macronuclear genome of Stentor coeruleus: a giant cell with tiny introns.</title>
        <authorList>
            <person name="Slabodnick M."/>
            <person name="Ruby J.G."/>
            <person name="Reiff S.B."/>
            <person name="Swart E.C."/>
            <person name="Gosai S."/>
            <person name="Prabakaran S."/>
            <person name="Witkowska E."/>
            <person name="Larue G.E."/>
            <person name="Fisher S."/>
            <person name="Freeman R.M."/>
            <person name="Gunawardena J."/>
            <person name="Chu W."/>
            <person name="Stover N.A."/>
            <person name="Gregory B.D."/>
            <person name="Nowacki M."/>
            <person name="Derisi J."/>
            <person name="Roy S.W."/>
            <person name="Marshall W.F."/>
            <person name="Sood P."/>
        </authorList>
    </citation>
    <scope>NUCLEOTIDE SEQUENCE [LARGE SCALE GENOMIC DNA]</scope>
    <source>
        <strain evidence="3">WM001</strain>
    </source>
</reference>
<sequence>MDWDFYSSLVEEDVFSSFLNANEHMYKTFSLIEPPKEEMVQDPNMNRLVKNRESARNTRKKKKQQLEYLEKRVAELTEEVELLRQETNTTNEFPRGGVTQKYKTDKQILFDKLEMLLESKGKDEEFKEIIETLRVKMGANGVERQGYIEYLMHQISDVALPMQVKSLLNIESNKSNYFWEELLDLNYVSPQQHALMENYLAMIAKKAEEYKSIMKKLKRIKKCLLRRTGHLQSIIDYISSQINSTQIAALLVRLNKEHRALNCWNGT</sequence>
<organism evidence="3 4">
    <name type="scientific">Stentor coeruleus</name>
    <dbReference type="NCBI Taxonomy" id="5963"/>
    <lineage>
        <taxon>Eukaryota</taxon>
        <taxon>Sar</taxon>
        <taxon>Alveolata</taxon>
        <taxon>Ciliophora</taxon>
        <taxon>Postciliodesmatophora</taxon>
        <taxon>Heterotrichea</taxon>
        <taxon>Heterotrichida</taxon>
        <taxon>Stentoridae</taxon>
        <taxon>Stentor</taxon>
    </lineage>
</organism>
<name>A0A1R2CZI4_9CILI</name>
<evidence type="ECO:0000313" key="3">
    <source>
        <dbReference type="EMBL" id="OMJ94416.1"/>
    </source>
</evidence>
<evidence type="ECO:0000256" key="1">
    <source>
        <dbReference type="SAM" id="Coils"/>
    </source>
</evidence>
<dbReference type="SMART" id="SM00338">
    <property type="entry name" value="BRLZ"/>
    <property type="match status" value="1"/>
</dbReference>
<dbReference type="Proteomes" id="UP000187209">
    <property type="component" value="Unassembled WGS sequence"/>
</dbReference>
<dbReference type="Gene3D" id="1.20.5.170">
    <property type="match status" value="1"/>
</dbReference>
<keyword evidence="1" id="KW-0175">Coiled coil</keyword>
<dbReference type="GO" id="GO:0003700">
    <property type="term" value="F:DNA-binding transcription factor activity"/>
    <property type="evidence" value="ECO:0007669"/>
    <property type="project" value="InterPro"/>
</dbReference>
<comment type="caution">
    <text evidence="3">The sequence shown here is derived from an EMBL/GenBank/DDBJ whole genome shotgun (WGS) entry which is preliminary data.</text>
</comment>
<dbReference type="PROSITE" id="PS00036">
    <property type="entry name" value="BZIP_BASIC"/>
    <property type="match status" value="1"/>
</dbReference>
<gene>
    <name evidence="3" type="ORF">SteCoe_2470</name>
</gene>
<dbReference type="InterPro" id="IPR004827">
    <property type="entry name" value="bZIP"/>
</dbReference>
<proteinExistence type="predicted"/>
<dbReference type="AlphaFoldDB" id="A0A1R2CZI4"/>
<feature type="domain" description="BZIP" evidence="2">
    <location>
        <begin position="41"/>
        <end position="86"/>
    </location>
</feature>
<accession>A0A1R2CZI4</accession>
<evidence type="ECO:0000313" key="4">
    <source>
        <dbReference type="Proteomes" id="UP000187209"/>
    </source>
</evidence>
<protein>
    <recommendedName>
        <fullName evidence="2">BZIP domain-containing protein</fullName>
    </recommendedName>
</protein>
<dbReference type="EMBL" id="MPUH01000027">
    <property type="protein sequence ID" value="OMJ94416.1"/>
    <property type="molecule type" value="Genomic_DNA"/>
</dbReference>
<evidence type="ECO:0000259" key="2">
    <source>
        <dbReference type="PROSITE" id="PS50217"/>
    </source>
</evidence>
<dbReference type="InterPro" id="IPR046347">
    <property type="entry name" value="bZIP_sf"/>
</dbReference>
<dbReference type="PROSITE" id="PS50217">
    <property type="entry name" value="BZIP"/>
    <property type="match status" value="1"/>
</dbReference>
<dbReference type="SUPFAM" id="SSF57959">
    <property type="entry name" value="Leucine zipper domain"/>
    <property type="match status" value="1"/>
</dbReference>
<dbReference type="Pfam" id="PF00170">
    <property type="entry name" value="bZIP_1"/>
    <property type="match status" value="1"/>
</dbReference>